<protein>
    <submittedName>
        <fullName evidence="1">Uncharacterized protein</fullName>
    </submittedName>
</protein>
<gene>
    <name evidence="1" type="ORF">L2422_01170</name>
</gene>
<reference evidence="1" key="1">
    <citation type="submission" date="2022-01" db="EMBL/GenBank/DDBJ databases">
        <title>VMRC isolate genome collection.</title>
        <authorList>
            <person name="France M."/>
            <person name="Rutt L."/>
            <person name="Humphrys M."/>
            <person name="Ravel J."/>
        </authorList>
    </citation>
    <scope>NUCLEOTIDE SEQUENCE</scope>
    <source>
        <strain evidence="1">C0127B5</strain>
    </source>
</reference>
<dbReference type="EMBL" id="JAKHLF010000001">
    <property type="protein sequence ID" value="MCZ3844135.1"/>
    <property type="molecule type" value="Genomic_DNA"/>
</dbReference>
<organism evidence="1 2">
    <name type="scientific">Lactobacillus mulieris</name>
    <dbReference type="NCBI Taxonomy" id="2508708"/>
    <lineage>
        <taxon>Bacteria</taxon>
        <taxon>Bacillati</taxon>
        <taxon>Bacillota</taxon>
        <taxon>Bacilli</taxon>
        <taxon>Lactobacillales</taxon>
        <taxon>Lactobacillaceae</taxon>
        <taxon>Lactobacillus</taxon>
    </lineage>
</organism>
<sequence>MQIKPNKINVLNLLIRNFDVKSISWNNDYSLSLLLQRYDGKIDEYKIEFNYFDLRPKVNFLSGDIYSRDNKATDIKRELNDYRNNLEFLEDNSNLNEIYKYLKSFLEVDDDLSSFLKKYGVYLHTVLPVFELNRCDWKKEDGKYKSKHYTAEFFGQTVELRDCNGNYISTIELSD</sequence>
<proteinExistence type="predicted"/>
<evidence type="ECO:0000313" key="2">
    <source>
        <dbReference type="Proteomes" id="UP001213015"/>
    </source>
</evidence>
<evidence type="ECO:0000313" key="1">
    <source>
        <dbReference type="EMBL" id="MCZ3844135.1"/>
    </source>
</evidence>
<dbReference type="RefSeq" id="WP_269255550.1">
    <property type="nucleotide sequence ID" value="NZ_JAKHKO010000001.1"/>
</dbReference>
<dbReference type="AlphaFoldDB" id="A0AAP3GV78"/>
<comment type="caution">
    <text evidence="1">The sequence shown here is derived from an EMBL/GenBank/DDBJ whole genome shotgun (WGS) entry which is preliminary data.</text>
</comment>
<name>A0AAP3GV78_9LACO</name>
<dbReference type="Proteomes" id="UP001213015">
    <property type="component" value="Unassembled WGS sequence"/>
</dbReference>
<accession>A0AAP3GV78</accession>